<dbReference type="EMBL" id="FO082276">
    <property type="protein sequence ID" value="CCO15869.1"/>
    <property type="molecule type" value="Genomic_DNA"/>
</dbReference>
<feature type="region of interest" description="Disordered" evidence="8">
    <location>
        <begin position="44"/>
        <end position="105"/>
    </location>
</feature>
<keyword evidence="4" id="KW-0233">DNA recombination</keyword>
<dbReference type="GO" id="GO:0006260">
    <property type="term" value="P:DNA replication"/>
    <property type="evidence" value="ECO:0007669"/>
    <property type="project" value="InterPro"/>
</dbReference>
<proteinExistence type="inferred from homology"/>
<dbReference type="GO" id="GO:0006310">
    <property type="term" value="P:DNA recombination"/>
    <property type="evidence" value="ECO:0007669"/>
    <property type="project" value="UniProtKB-KW"/>
</dbReference>
<dbReference type="KEGG" id="bpg:Bathy03g02070"/>
<evidence type="ECO:0000256" key="4">
    <source>
        <dbReference type="ARBA" id="ARBA00023172"/>
    </source>
</evidence>
<feature type="compositionally biased region" description="Basic residues" evidence="8">
    <location>
        <begin position="363"/>
        <end position="376"/>
    </location>
</feature>
<gene>
    <name evidence="9" type="ORF">Bathy03g02070</name>
</gene>
<feature type="region of interest" description="Disordered" evidence="8">
    <location>
        <begin position="117"/>
        <end position="187"/>
    </location>
</feature>
<dbReference type="InterPro" id="IPR018574">
    <property type="entry name" value="Structure-sp_endonuc_su_Slx4"/>
</dbReference>
<dbReference type="AlphaFoldDB" id="K8ED10"/>
<feature type="region of interest" description="Disordered" evidence="8">
    <location>
        <begin position="363"/>
        <end position="390"/>
    </location>
</feature>
<dbReference type="GeneID" id="19016745"/>
<dbReference type="RefSeq" id="XP_007514432.1">
    <property type="nucleotide sequence ID" value="XM_007514370.1"/>
</dbReference>
<reference evidence="9 10" key="1">
    <citation type="submission" date="2011-10" db="EMBL/GenBank/DDBJ databases">
        <authorList>
            <person name="Genoscope - CEA"/>
        </authorList>
    </citation>
    <scope>NUCLEOTIDE SEQUENCE [LARGE SCALE GENOMIC DNA]</scope>
    <source>
        <strain evidence="9 10">RCC 1105</strain>
    </source>
</reference>
<keyword evidence="5" id="KW-0234">DNA repair</keyword>
<name>K8ED10_9CHLO</name>
<dbReference type="GO" id="GO:0006281">
    <property type="term" value="P:DNA repair"/>
    <property type="evidence" value="ECO:0007669"/>
    <property type="project" value="UniProtKB-KW"/>
</dbReference>
<comment type="similarity">
    <text evidence="2">Belongs to the SLX4 family.</text>
</comment>
<evidence type="ECO:0000256" key="7">
    <source>
        <dbReference type="ARBA" id="ARBA00029496"/>
    </source>
</evidence>
<dbReference type="Proteomes" id="UP000198341">
    <property type="component" value="Chromosome 3"/>
</dbReference>
<dbReference type="Pfam" id="PF09494">
    <property type="entry name" value="Slx4"/>
    <property type="match status" value="1"/>
</dbReference>
<dbReference type="GO" id="GO:0033557">
    <property type="term" value="C:Slx1-Slx4 complex"/>
    <property type="evidence" value="ECO:0007669"/>
    <property type="project" value="InterPro"/>
</dbReference>
<comment type="subcellular location">
    <subcellularLocation>
        <location evidence="1">Nucleus</location>
    </subcellularLocation>
</comment>
<feature type="compositionally biased region" description="Acidic residues" evidence="8">
    <location>
        <begin position="87"/>
        <end position="101"/>
    </location>
</feature>
<keyword evidence="6" id="KW-0539">Nucleus</keyword>
<feature type="region of interest" description="Disordered" evidence="8">
    <location>
        <begin position="262"/>
        <end position="298"/>
    </location>
</feature>
<keyword evidence="3" id="KW-0227">DNA damage</keyword>
<evidence type="ECO:0000256" key="5">
    <source>
        <dbReference type="ARBA" id="ARBA00023204"/>
    </source>
</evidence>
<protein>
    <recommendedName>
        <fullName evidence="7">Structure-specific endonuclease subunit SLX4</fullName>
    </recommendedName>
</protein>
<feature type="compositionally biased region" description="Acidic residues" evidence="8">
    <location>
        <begin position="283"/>
        <end position="297"/>
    </location>
</feature>
<evidence type="ECO:0000256" key="1">
    <source>
        <dbReference type="ARBA" id="ARBA00004123"/>
    </source>
</evidence>
<evidence type="ECO:0000313" key="10">
    <source>
        <dbReference type="Proteomes" id="UP000198341"/>
    </source>
</evidence>
<evidence type="ECO:0000256" key="2">
    <source>
        <dbReference type="ARBA" id="ARBA00006661"/>
    </source>
</evidence>
<evidence type="ECO:0000256" key="6">
    <source>
        <dbReference type="ARBA" id="ARBA00023242"/>
    </source>
</evidence>
<feature type="compositionally biased region" description="Acidic residues" evidence="8">
    <location>
        <begin position="59"/>
        <end position="71"/>
    </location>
</feature>
<keyword evidence="10" id="KW-1185">Reference proteome</keyword>
<organism evidence="9 10">
    <name type="scientific">Bathycoccus prasinos</name>
    <dbReference type="NCBI Taxonomy" id="41875"/>
    <lineage>
        <taxon>Eukaryota</taxon>
        <taxon>Viridiplantae</taxon>
        <taxon>Chlorophyta</taxon>
        <taxon>Mamiellophyceae</taxon>
        <taxon>Mamiellales</taxon>
        <taxon>Bathycoccaceae</taxon>
        <taxon>Bathycoccus</taxon>
    </lineage>
</organism>
<evidence type="ECO:0000256" key="3">
    <source>
        <dbReference type="ARBA" id="ARBA00022763"/>
    </source>
</evidence>
<evidence type="ECO:0000313" key="9">
    <source>
        <dbReference type="EMBL" id="CCO15869.1"/>
    </source>
</evidence>
<accession>K8ED10</accession>
<feature type="compositionally biased region" description="Gly residues" evidence="8">
    <location>
        <begin position="161"/>
        <end position="171"/>
    </location>
</feature>
<sequence>MPGNPPPLTRLLLPCWQDVMLHLGTDSLRECQREILNRAGFPTDERGFLLLPGEVSSSGEEEEEEDKEEVEEKSLLSSSSAPIDLTREEEEKEEEEEEEEPQPLAWRLLKRAAEKRCEEKQSQREEEDQQTLEAEPTPLEESSFLRNDFDDEEDDDDAQRGRGGGKGGGLGAPLSSPPEYSTKTDQELAKELAKFGMKRLGSRTAMIDCLMNIWTEKMVERGDGAAYSQRLEEELLSLSQRDQNACNNNNATNAVGVGMATKKRKNATTSTLRGGGERTPRTDEEEEEEKEKEDETDERALDAKLTAFLRSSRDVYASILRMEPLDLDEVKTLCQNGLRMKCISKVKLAKYFESKGVAVRHKSNHAAKLRKRKKKNTLSSTISPIREELH</sequence>
<evidence type="ECO:0000256" key="8">
    <source>
        <dbReference type="SAM" id="MobiDB-lite"/>
    </source>
</evidence>